<feature type="transmembrane region" description="Helical" evidence="9">
    <location>
        <begin position="99"/>
        <end position="120"/>
    </location>
</feature>
<dbReference type="AlphaFoldDB" id="A0A0G4FYN6"/>
<dbReference type="GO" id="GO:0005802">
    <property type="term" value="C:trans-Golgi network"/>
    <property type="evidence" value="ECO:0007669"/>
    <property type="project" value="TreeGrafter"/>
</dbReference>
<dbReference type="GO" id="GO:0005829">
    <property type="term" value="C:cytosol"/>
    <property type="evidence" value="ECO:0007669"/>
    <property type="project" value="GOC"/>
</dbReference>
<dbReference type="GO" id="GO:0000139">
    <property type="term" value="C:Golgi membrane"/>
    <property type="evidence" value="ECO:0007669"/>
    <property type="project" value="UniProtKB-SubCell"/>
</dbReference>
<evidence type="ECO:0000256" key="2">
    <source>
        <dbReference type="ARBA" id="ARBA00008160"/>
    </source>
</evidence>
<keyword evidence="7" id="KW-0333">Golgi apparatus</keyword>
<keyword evidence="8 9" id="KW-0472">Membrane</keyword>
<sequence length="176" mass="19480">MSASASESGRFYGEDSFDPKLIITQIVFIQASFTSIFGLAALLANILLGSEFVIWHYFRYQAYTFFSSEEWPTSIAFLLASLLTGVVVAFAVERSRKCADFVATFLILHSLVCFMNSGGVPGFNSYWILLLVAFIIATVTAEWLCVRKELEDIAIPQREGNAVAPSRTQPTIVTIV</sequence>
<feature type="transmembrane region" description="Helical" evidence="9">
    <location>
        <begin position="21"/>
        <end position="54"/>
    </location>
</feature>
<dbReference type="GO" id="GO:0034067">
    <property type="term" value="P:protein localization to Golgi apparatus"/>
    <property type="evidence" value="ECO:0007669"/>
    <property type="project" value="TreeGrafter"/>
</dbReference>
<evidence type="ECO:0000256" key="3">
    <source>
        <dbReference type="ARBA" id="ARBA00022448"/>
    </source>
</evidence>
<keyword evidence="5" id="KW-0653">Protein transport</keyword>
<dbReference type="InterPro" id="IPR019185">
    <property type="entry name" value="Integral_membrane_SYS1-rel"/>
</dbReference>
<dbReference type="PANTHER" id="PTHR12952">
    <property type="entry name" value="SYS1"/>
    <property type="match status" value="1"/>
</dbReference>
<accession>A0A0G4FYN6</accession>
<keyword evidence="6 9" id="KW-1133">Transmembrane helix</keyword>
<evidence type="ECO:0000256" key="8">
    <source>
        <dbReference type="ARBA" id="ARBA00023136"/>
    </source>
</evidence>
<name>A0A0G4FYN6_9ALVE</name>
<evidence type="ECO:0000256" key="6">
    <source>
        <dbReference type="ARBA" id="ARBA00022989"/>
    </source>
</evidence>
<proteinExistence type="inferred from homology"/>
<dbReference type="Pfam" id="PF09801">
    <property type="entry name" value="SYS1"/>
    <property type="match status" value="1"/>
</dbReference>
<dbReference type="GO" id="GO:0043001">
    <property type="term" value="P:Golgi to plasma membrane protein transport"/>
    <property type="evidence" value="ECO:0007669"/>
    <property type="project" value="TreeGrafter"/>
</dbReference>
<organism evidence="10">
    <name type="scientific">Chromera velia CCMP2878</name>
    <dbReference type="NCBI Taxonomy" id="1169474"/>
    <lineage>
        <taxon>Eukaryota</taxon>
        <taxon>Sar</taxon>
        <taxon>Alveolata</taxon>
        <taxon>Colpodellida</taxon>
        <taxon>Chromeraceae</taxon>
        <taxon>Chromera</taxon>
    </lineage>
</organism>
<comment type="similarity">
    <text evidence="2">Belongs to the SYS1 family.</text>
</comment>
<feature type="transmembrane region" description="Helical" evidence="9">
    <location>
        <begin position="74"/>
        <end position="92"/>
    </location>
</feature>
<evidence type="ECO:0000256" key="4">
    <source>
        <dbReference type="ARBA" id="ARBA00022692"/>
    </source>
</evidence>
<dbReference type="GO" id="GO:0006895">
    <property type="term" value="P:Golgi to endosome transport"/>
    <property type="evidence" value="ECO:0007669"/>
    <property type="project" value="TreeGrafter"/>
</dbReference>
<dbReference type="EMBL" id="CDMZ01000719">
    <property type="protein sequence ID" value="CEM20172.1"/>
    <property type="molecule type" value="Genomic_DNA"/>
</dbReference>
<evidence type="ECO:0000256" key="1">
    <source>
        <dbReference type="ARBA" id="ARBA00004653"/>
    </source>
</evidence>
<evidence type="ECO:0000256" key="9">
    <source>
        <dbReference type="SAM" id="Phobius"/>
    </source>
</evidence>
<protein>
    <recommendedName>
        <fullName evidence="11">Protein SYS1 homolog</fullName>
    </recommendedName>
</protein>
<evidence type="ECO:0000256" key="7">
    <source>
        <dbReference type="ARBA" id="ARBA00023034"/>
    </source>
</evidence>
<evidence type="ECO:0000256" key="5">
    <source>
        <dbReference type="ARBA" id="ARBA00022927"/>
    </source>
</evidence>
<reference evidence="10" key="1">
    <citation type="submission" date="2014-11" db="EMBL/GenBank/DDBJ databases">
        <authorList>
            <person name="Otto D Thomas"/>
            <person name="Naeem Raeece"/>
        </authorList>
    </citation>
    <scope>NUCLEOTIDE SEQUENCE</scope>
</reference>
<dbReference type="VEuPathDB" id="CryptoDB:Cvel_19286"/>
<dbReference type="PANTHER" id="PTHR12952:SF0">
    <property type="entry name" value="PROTEIN SYS1 HOMOLOG"/>
    <property type="match status" value="1"/>
</dbReference>
<evidence type="ECO:0000313" key="10">
    <source>
        <dbReference type="EMBL" id="CEM20172.1"/>
    </source>
</evidence>
<gene>
    <name evidence="10" type="ORF">Cvel_19286</name>
</gene>
<keyword evidence="4 9" id="KW-0812">Transmembrane</keyword>
<comment type="subcellular location">
    <subcellularLocation>
        <location evidence="1">Golgi apparatus membrane</location>
        <topology evidence="1">Multi-pass membrane protein</topology>
    </subcellularLocation>
</comment>
<keyword evidence="3" id="KW-0813">Transport</keyword>
<feature type="transmembrane region" description="Helical" evidence="9">
    <location>
        <begin position="126"/>
        <end position="146"/>
    </location>
</feature>
<evidence type="ECO:0008006" key="11">
    <source>
        <dbReference type="Google" id="ProtNLM"/>
    </source>
</evidence>